<dbReference type="Proteomes" id="UP000232149">
    <property type="component" value="Unassembled WGS sequence"/>
</dbReference>
<reference evidence="3 4" key="1">
    <citation type="submission" date="2017-07" db="EMBL/GenBank/DDBJ databases">
        <title>Leptospira spp. isolated from tropical soils.</title>
        <authorList>
            <person name="Thibeaux R."/>
            <person name="Iraola G."/>
            <person name="Ferres I."/>
            <person name="Bierque E."/>
            <person name="Girault D."/>
            <person name="Soupe-Gilbert M.-E."/>
            <person name="Picardeau M."/>
            <person name="Goarant C."/>
        </authorList>
    </citation>
    <scope>NUCLEOTIDE SEQUENCE [LARGE SCALE GENOMIC DNA]</scope>
    <source>
        <strain evidence="1 4">FH2-B-C1</strain>
        <strain evidence="2 3">FH2-B-D1</strain>
    </source>
</reference>
<comment type="caution">
    <text evidence="1">The sequence shown here is derived from an EMBL/GenBank/DDBJ whole genome shotgun (WGS) entry which is preliminary data.</text>
</comment>
<protein>
    <submittedName>
        <fullName evidence="1">Uncharacterized protein</fullName>
    </submittedName>
</protein>
<name>A0A2M9YPL4_9LEPT</name>
<evidence type="ECO:0000313" key="4">
    <source>
        <dbReference type="Proteomes" id="UP000232188"/>
    </source>
</evidence>
<evidence type="ECO:0000313" key="2">
    <source>
        <dbReference type="EMBL" id="PJZ63050.1"/>
    </source>
</evidence>
<dbReference type="Proteomes" id="UP000232188">
    <property type="component" value="Unassembled WGS sequence"/>
</dbReference>
<gene>
    <name evidence="2" type="ORF">CH376_05140</name>
    <name evidence="1" type="ORF">CH380_09780</name>
</gene>
<evidence type="ECO:0000313" key="1">
    <source>
        <dbReference type="EMBL" id="PJZ53465.1"/>
    </source>
</evidence>
<dbReference type="EMBL" id="NPDV01000007">
    <property type="protein sequence ID" value="PJZ53465.1"/>
    <property type="molecule type" value="Genomic_DNA"/>
</dbReference>
<proteinExistence type="predicted"/>
<accession>A0A2M9YPL4</accession>
<keyword evidence="3" id="KW-1185">Reference proteome</keyword>
<evidence type="ECO:0000313" key="3">
    <source>
        <dbReference type="Proteomes" id="UP000232149"/>
    </source>
</evidence>
<dbReference type="EMBL" id="NPDU01000009">
    <property type="protein sequence ID" value="PJZ63050.1"/>
    <property type="molecule type" value="Genomic_DNA"/>
</dbReference>
<sequence length="60" mass="7451">MFRFSKKRILFGKVWIWRKQKEKLERRKTDERLFLDEELRLPSLAKEMNLYLHCPSALLN</sequence>
<organism evidence="1 4">
    <name type="scientific">Leptospira adleri</name>
    <dbReference type="NCBI Taxonomy" id="2023186"/>
    <lineage>
        <taxon>Bacteria</taxon>
        <taxon>Pseudomonadati</taxon>
        <taxon>Spirochaetota</taxon>
        <taxon>Spirochaetia</taxon>
        <taxon>Leptospirales</taxon>
        <taxon>Leptospiraceae</taxon>
        <taxon>Leptospira</taxon>
    </lineage>
</organism>
<dbReference type="AlphaFoldDB" id="A0A2M9YPL4"/>